<feature type="transmembrane region" description="Helical" evidence="2">
    <location>
        <begin position="131"/>
        <end position="149"/>
    </location>
</feature>
<organism evidence="3 4">
    <name type="scientific">Cucurbita maxima</name>
    <name type="common">Pumpkin</name>
    <name type="synonym">Winter squash</name>
    <dbReference type="NCBI Taxonomy" id="3661"/>
    <lineage>
        <taxon>Eukaryota</taxon>
        <taxon>Viridiplantae</taxon>
        <taxon>Streptophyta</taxon>
        <taxon>Embryophyta</taxon>
        <taxon>Tracheophyta</taxon>
        <taxon>Spermatophyta</taxon>
        <taxon>Magnoliopsida</taxon>
        <taxon>eudicotyledons</taxon>
        <taxon>Gunneridae</taxon>
        <taxon>Pentapetalae</taxon>
        <taxon>rosids</taxon>
        <taxon>fabids</taxon>
        <taxon>Cucurbitales</taxon>
        <taxon>Cucurbitaceae</taxon>
        <taxon>Cucurbiteae</taxon>
        <taxon>Cucurbita</taxon>
    </lineage>
</organism>
<sequence>MDYPSSKVRRQNLPPRLRPTIDERDEQFLQLNLHGRIVKDNLTSCLGSDIDLKMALSIRSSVEESPFDPPSNSSNGRTRLTRIISAIQTKLNARINELRKNLPLKILFFLVGFYSATAFATVIGQTGDWDVLSAALAVAVVEGIGALMYRASLPLLNKIKGLITMFNYWKAGLSMGLFLDSFKYEMDDIFGLHNLFHLYLENVIHIIY</sequence>
<keyword evidence="2" id="KW-0812">Transmembrane</keyword>
<dbReference type="Proteomes" id="UP000504608">
    <property type="component" value="Unplaced"/>
</dbReference>
<comment type="similarity">
    <text evidence="1">Belongs to the ycf20 family.</text>
</comment>
<dbReference type="Pfam" id="PF04483">
    <property type="entry name" value="DUF565"/>
    <property type="match status" value="1"/>
</dbReference>
<dbReference type="RefSeq" id="XP_023006120.1">
    <property type="nucleotide sequence ID" value="XM_023150352.1"/>
</dbReference>
<evidence type="ECO:0000256" key="1">
    <source>
        <dbReference type="ARBA" id="ARBA00009846"/>
    </source>
</evidence>
<dbReference type="InterPro" id="IPR007572">
    <property type="entry name" value="Uncharacterised_Ycf20"/>
</dbReference>
<evidence type="ECO:0000256" key="2">
    <source>
        <dbReference type="SAM" id="Phobius"/>
    </source>
</evidence>
<feature type="transmembrane region" description="Helical" evidence="2">
    <location>
        <begin position="106"/>
        <end position="125"/>
    </location>
</feature>
<dbReference type="AlphaFoldDB" id="A0A6J1KZB0"/>
<dbReference type="PANTHER" id="PTHR33787:SF3">
    <property type="entry name" value="YCF20-LIKE PROTEIN"/>
    <property type="match status" value="1"/>
</dbReference>
<accession>A0A6J1KZB0</accession>
<evidence type="ECO:0000313" key="4">
    <source>
        <dbReference type="RefSeq" id="XP_023006120.1"/>
    </source>
</evidence>
<keyword evidence="3" id="KW-1185">Reference proteome</keyword>
<dbReference type="PANTHER" id="PTHR33787">
    <property type="match status" value="1"/>
</dbReference>
<gene>
    <name evidence="4" type="primary">LOC111498957</name>
</gene>
<proteinExistence type="inferred from homology"/>
<dbReference type="GeneID" id="111498957"/>
<name>A0A6J1KZB0_CUCMA</name>
<evidence type="ECO:0000313" key="3">
    <source>
        <dbReference type="Proteomes" id="UP000504608"/>
    </source>
</evidence>
<protein>
    <submittedName>
        <fullName evidence="4">Ycf20-like protein isoform X2</fullName>
    </submittedName>
</protein>
<reference evidence="4" key="1">
    <citation type="submission" date="2025-08" db="UniProtKB">
        <authorList>
            <consortium name="RefSeq"/>
        </authorList>
    </citation>
    <scope>IDENTIFICATION</scope>
    <source>
        <tissue evidence="4">Young leaves</tissue>
    </source>
</reference>
<keyword evidence="2" id="KW-0472">Membrane</keyword>
<keyword evidence="2" id="KW-1133">Transmembrane helix</keyword>